<comment type="caution">
    <text evidence="3">The sequence shown here is derived from an EMBL/GenBank/DDBJ whole genome shotgun (WGS) entry which is preliminary data.</text>
</comment>
<dbReference type="AlphaFoldDB" id="A0A507E297"/>
<feature type="compositionally biased region" description="Polar residues" evidence="1">
    <location>
        <begin position="212"/>
        <end position="230"/>
    </location>
</feature>
<feature type="compositionally biased region" description="Low complexity" evidence="1">
    <location>
        <begin position="175"/>
        <end position="191"/>
    </location>
</feature>
<dbReference type="SMART" id="SM00165">
    <property type="entry name" value="UBA"/>
    <property type="match status" value="2"/>
</dbReference>
<evidence type="ECO:0000313" key="4">
    <source>
        <dbReference type="Proteomes" id="UP000318582"/>
    </source>
</evidence>
<sequence length="245" mass="27151">MASLQDDVFCGQIKILQSMGFPDVEVNRAALHQTEGKINAAVDLIVSGEPITPVSQAPPAILTSFDPLLQGSSTHSPARSPLTPNTPSTPTRKYRPLPPDQQHAIFQLHQMGFRQEGKSRDALNRTKWNVDAAVAVLLDRGDELNEDYDLISAPPTSELQGLGSVAWPSSTHVRQQAPHQQSPQHYQPQPQRSFAPPPSRPIQGYTSLLPESHSQAWSHHNRRQQPVSQTPEDEDPFGDNYRIDK</sequence>
<feature type="compositionally biased region" description="Low complexity" evidence="1">
    <location>
        <begin position="80"/>
        <end position="91"/>
    </location>
</feature>
<keyword evidence="4" id="KW-1185">Reference proteome</keyword>
<feature type="region of interest" description="Disordered" evidence="1">
    <location>
        <begin position="168"/>
        <end position="245"/>
    </location>
</feature>
<name>A0A507E297_9FUNG</name>
<evidence type="ECO:0000256" key="1">
    <source>
        <dbReference type="SAM" id="MobiDB-lite"/>
    </source>
</evidence>
<proteinExistence type="predicted"/>
<accession>A0A507E297</accession>
<dbReference type="Gene3D" id="1.10.8.10">
    <property type="entry name" value="DNA helicase RuvA subunit, C-terminal domain"/>
    <property type="match status" value="2"/>
</dbReference>
<organism evidence="3 4">
    <name type="scientific">Powellomyces hirtus</name>
    <dbReference type="NCBI Taxonomy" id="109895"/>
    <lineage>
        <taxon>Eukaryota</taxon>
        <taxon>Fungi</taxon>
        <taxon>Fungi incertae sedis</taxon>
        <taxon>Chytridiomycota</taxon>
        <taxon>Chytridiomycota incertae sedis</taxon>
        <taxon>Chytridiomycetes</taxon>
        <taxon>Spizellomycetales</taxon>
        <taxon>Powellomycetaceae</taxon>
        <taxon>Powellomyces</taxon>
    </lineage>
</organism>
<protein>
    <recommendedName>
        <fullName evidence="2">UBA domain-containing protein</fullName>
    </recommendedName>
</protein>
<feature type="region of interest" description="Disordered" evidence="1">
    <location>
        <begin position="66"/>
        <end position="98"/>
    </location>
</feature>
<reference evidence="3 4" key="1">
    <citation type="journal article" date="2019" name="Sci. Rep.">
        <title>Comparative genomics of chytrid fungi reveal insights into the obligate biotrophic and pathogenic lifestyle of Synchytrium endobioticum.</title>
        <authorList>
            <person name="van de Vossenberg B.T.L.H."/>
            <person name="Warris S."/>
            <person name="Nguyen H.D.T."/>
            <person name="van Gent-Pelzer M.P.E."/>
            <person name="Joly D.L."/>
            <person name="van de Geest H.C."/>
            <person name="Bonants P.J.M."/>
            <person name="Smith D.S."/>
            <person name="Levesque C.A."/>
            <person name="van der Lee T.A.J."/>
        </authorList>
    </citation>
    <scope>NUCLEOTIDE SEQUENCE [LARGE SCALE GENOMIC DNA]</scope>
    <source>
        <strain evidence="3 4">CBS 809.83</strain>
    </source>
</reference>
<gene>
    <name evidence="3" type="ORF">PhCBS80983_g03480</name>
</gene>
<feature type="domain" description="UBA" evidence="2">
    <location>
        <begin position="3"/>
        <end position="48"/>
    </location>
</feature>
<dbReference type="SUPFAM" id="SSF46934">
    <property type="entry name" value="UBA-like"/>
    <property type="match status" value="2"/>
</dbReference>
<evidence type="ECO:0000259" key="2">
    <source>
        <dbReference type="PROSITE" id="PS50030"/>
    </source>
</evidence>
<dbReference type="EMBL" id="QEAQ01000045">
    <property type="protein sequence ID" value="TPX57892.1"/>
    <property type="molecule type" value="Genomic_DNA"/>
</dbReference>
<dbReference type="InterPro" id="IPR015940">
    <property type="entry name" value="UBA"/>
</dbReference>
<dbReference type="PROSITE" id="PS50030">
    <property type="entry name" value="UBA"/>
    <property type="match status" value="2"/>
</dbReference>
<feature type="domain" description="UBA" evidence="2">
    <location>
        <begin position="98"/>
        <end position="140"/>
    </location>
</feature>
<dbReference type="InterPro" id="IPR009060">
    <property type="entry name" value="UBA-like_sf"/>
</dbReference>
<dbReference type="Proteomes" id="UP000318582">
    <property type="component" value="Unassembled WGS sequence"/>
</dbReference>
<evidence type="ECO:0000313" key="3">
    <source>
        <dbReference type="EMBL" id="TPX57892.1"/>
    </source>
</evidence>